<reference evidence="2 3" key="1">
    <citation type="submission" date="2019-07" db="EMBL/GenBank/DDBJ databases">
        <title>Genome assembly of two rare yeast pathogens: Diutina rugosa and Trichomonascus ciferrii.</title>
        <authorList>
            <person name="Mixao V."/>
            <person name="Saus E."/>
            <person name="Hansen A."/>
            <person name="Lass-Flor C."/>
            <person name="Gabaldon T."/>
        </authorList>
    </citation>
    <scope>NUCLEOTIDE SEQUENCE [LARGE SCALE GENOMIC DNA]</scope>
    <source>
        <strain evidence="2 3">CBS 613</strain>
    </source>
</reference>
<organism evidence="2 3">
    <name type="scientific">Diutina rugosa</name>
    <name type="common">Yeast</name>
    <name type="synonym">Candida rugosa</name>
    <dbReference type="NCBI Taxonomy" id="5481"/>
    <lineage>
        <taxon>Eukaryota</taxon>
        <taxon>Fungi</taxon>
        <taxon>Dikarya</taxon>
        <taxon>Ascomycota</taxon>
        <taxon>Saccharomycotina</taxon>
        <taxon>Pichiomycetes</taxon>
        <taxon>Debaryomycetaceae</taxon>
        <taxon>Diutina</taxon>
    </lineage>
</organism>
<dbReference type="InterPro" id="IPR019191">
    <property type="entry name" value="Essential_protein_Yae1_N"/>
</dbReference>
<proteinExistence type="predicted"/>
<protein>
    <recommendedName>
        <fullName evidence="1">Essential protein Yae1 N-terminal domain-containing protein</fullName>
    </recommendedName>
</protein>
<sequence length="111" mass="12358">MDDIFDDDGAVDATADITRGQYTQGYREGLNSNRNVNLQKGFDIAYPKGASIAIEIGQILARAKRLDADIYSQAKRELAISEFLDIKHFDAEYELNDDGKAILSKWNSLVA</sequence>
<dbReference type="VEuPathDB" id="FungiDB:DIURU_001296"/>
<feature type="domain" description="Essential protein Yae1 N-terminal" evidence="1">
    <location>
        <begin position="25"/>
        <end position="62"/>
    </location>
</feature>
<evidence type="ECO:0000259" key="1">
    <source>
        <dbReference type="Pfam" id="PF09811"/>
    </source>
</evidence>
<accession>A0A642UWQ9</accession>
<gene>
    <name evidence="2" type="ORF">DIURU_001296</name>
</gene>
<dbReference type="OrthoDB" id="20086at2759"/>
<comment type="caution">
    <text evidence="2">The sequence shown here is derived from an EMBL/GenBank/DDBJ whole genome shotgun (WGS) entry which is preliminary data.</text>
</comment>
<dbReference type="EMBL" id="SWFT01000039">
    <property type="protein sequence ID" value="KAA8905919.1"/>
    <property type="molecule type" value="Genomic_DNA"/>
</dbReference>
<evidence type="ECO:0000313" key="3">
    <source>
        <dbReference type="Proteomes" id="UP000449547"/>
    </source>
</evidence>
<keyword evidence="3" id="KW-1185">Reference proteome</keyword>
<dbReference type="RefSeq" id="XP_034013900.1">
    <property type="nucleotide sequence ID" value="XM_034153823.1"/>
</dbReference>
<dbReference type="Proteomes" id="UP000449547">
    <property type="component" value="Unassembled WGS sequence"/>
</dbReference>
<dbReference type="Pfam" id="PF09811">
    <property type="entry name" value="Yae1_N"/>
    <property type="match status" value="1"/>
</dbReference>
<dbReference type="GeneID" id="54779949"/>
<evidence type="ECO:0000313" key="2">
    <source>
        <dbReference type="EMBL" id="KAA8905919.1"/>
    </source>
</evidence>
<dbReference type="AlphaFoldDB" id="A0A642UWQ9"/>
<name>A0A642UWQ9_DIURU</name>